<evidence type="ECO:0000259" key="4">
    <source>
        <dbReference type="PROSITE" id="PS51077"/>
    </source>
</evidence>
<proteinExistence type="predicted"/>
<sequence>MPLIQAVERALNILELFNEQKVELNLAEISQQTGLHKSTLHSLLKTLQAQGYIEQTEANAPYRLGVKLLERGYLVQRSRDFIAVARPYLEKLSEETGQTVHLGVLDGKSGVYVDKVEGTRSIIVYSRIGRRMPIHTTAIGKVLLAFQSPAVIGKTLDGYDFASSTENTITECAVYEAALAKVRSDGFAVDEQENVRGCRCAAVPVWGHDRKLVAAISISTVVENVSMDEFKSFIEQLKTIGASVSHELGY</sequence>
<dbReference type="GO" id="GO:0003700">
    <property type="term" value="F:DNA-binding transcription factor activity"/>
    <property type="evidence" value="ECO:0007669"/>
    <property type="project" value="TreeGrafter"/>
</dbReference>
<gene>
    <name evidence="6" type="ORF">CXZ10_07120</name>
</gene>
<organism evidence="6 7">
    <name type="scientific">Pleomorphomonas diazotrophica</name>
    <dbReference type="NCBI Taxonomy" id="1166257"/>
    <lineage>
        <taxon>Bacteria</taxon>
        <taxon>Pseudomonadati</taxon>
        <taxon>Pseudomonadota</taxon>
        <taxon>Alphaproteobacteria</taxon>
        <taxon>Hyphomicrobiales</taxon>
        <taxon>Pleomorphomonadaceae</taxon>
        <taxon>Pleomorphomonas</taxon>
    </lineage>
</organism>
<keyword evidence="2" id="KW-0238">DNA-binding</keyword>
<dbReference type="Gene3D" id="1.10.10.10">
    <property type="entry name" value="Winged helix-like DNA-binding domain superfamily/Winged helix DNA-binding domain"/>
    <property type="match status" value="1"/>
</dbReference>
<dbReference type="SUPFAM" id="SSF46785">
    <property type="entry name" value="Winged helix' DNA-binding domain"/>
    <property type="match status" value="1"/>
</dbReference>
<dbReference type="PANTHER" id="PTHR30136:SF7">
    <property type="entry name" value="HTH-TYPE TRANSCRIPTIONAL REGULATOR KDGR-RELATED"/>
    <property type="match status" value="1"/>
</dbReference>
<dbReference type="OrthoDB" id="6057486at2"/>
<dbReference type="PROSITE" id="PS51078">
    <property type="entry name" value="ICLR_ED"/>
    <property type="match status" value="1"/>
</dbReference>
<comment type="caution">
    <text evidence="6">The sequence shown here is derived from an EMBL/GenBank/DDBJ whole genome shotgun (WGS) entry which is preliminary data.</text>
</comment>
<dbReference type="InterPro" id="IPR050707">
    <property type="entry name" value="HTH_MetabolicPath_Reg"/>
</dbReference>
<dbReference type="InterPro" id="IPR014757">
    <property type="entry name" value="Tscrpt_reg_IclR_C"/>
</dbReference>
<evidence type="ECO:0000313" key="7">
    <source>
        <dbReference type="Proteomes" id="UP000233491"/>
    </source>
</evidence>
<dbReference type="GO" id="GO:0003677">
    <property type="term" value="F:DNA binding"/>
    <property type="evidence" value="ECO:0007669"/>
    <property type="project" value="UniProtKB-KW"/>
</dbReference>
<dbReference type="PROSITE" id="PS51077">
    <property type="entry name" value="HTH_ICLR"/>
    <property type="match status" value="1"/>
</dbReference>
<reference evidence="6 7" key="1">
    <citation type="submission" date="2017-12" db="EMBL/GenBank/DDBJ databases">
        <title>Anaerobic carbon monoxide metabolism by Pleomorphomonas carboxyditropha sp. nov., a new mesophilic hydrogenogenic carboxidotroph.</title>
        <authorList>
            <person name="Esquivel-Elizondo S."/>
            <person name="Krajmalnik-Brown R."/>
        </authorList>
    </citation>
    <scope>NUCLEOTIDE SEQUENCE [LARGE SCALE GENOMIC DNA]</scope>
    <source>
        <strain evidence="6 7">R5-392</strain>
    </source>
</reference>
<name>A0A1I4S547_9HYPH</name>
<dbReference type="InterPro" id="IPR036390">
    <property type="entry name" value="WH_DNA-bd_sf"/>
</dbReference>
<accession>A0A1I4S547</accession>
<dbReference type="SMART" id="SM00346">
    <property type="entry name" value="HTH_ICLR"/>
    <property type="match status" value="1"/>
</dbReference>
<dbReference type="GO" id="GO:0045892">
    <property type="term" value="P:negative regulation of DNA-templated transcription"/>
    <property type="evidence" value="ECO:0007669"/>
    <property type="project" value="TreeGrafter"/>
</dbReference>
<dbReference type="InterPro" id="IPR029016">
    <property type="entry name" value="GAF-like_dom_sf"/>
</dbReference>
<feature type="domain" description="IclR-ED" evidence="5">
    <location>
        <begin position="67"/>
        <end position="250"/>
    </location>
</feature>
<dbReference type="InterPro" id="IPR005471">
    <property type="entry name" value="Tscrpt_reg_IclR_N"/>
</dbReference>
<protein>
    <submittedName>
        <fullName evidence="6">IclR family transcriptional regulator</fullName>
    </submittedName>
</protein>
<evidence type="ECO:0000256" key="1">
    <source>
        <dbReference type="ARBA" id="ARBA00023015"/>
    </source>
</evidence>
<dbReference type="InterPro" id="IPR036388">
    <property type="entry name" value="WH-like_DNA-bd_sf"/>
</dbReference>
<evidence type="ECO:0000256" key="2">
    <source>
        <dbReference type="ARBA" id="ARBA00023125"/>
    </source>
</evidence>
<dbReference type="RefSeq" id="WP_101288454.1">
    <property type="nucleotide sequence ID" value="NZ_FOUQ01000003.1"/>
</dbReference>
<dbReference type="Proteomes" id="UP000233491">
    <property type="component" value="Unassembled WGS sequence"/>
</dbReference>
<dbReference type="PANTHER" id="PTHR30136">
    <property type="entry name" value="HELIX-TURN-HELIX TRANSCRIPTIONAL REGULATOR, ICLR FAMILY"/>
    <property type="match status" value="1"/>
</dbReference>
<keyword evidence="3" id="KW-0804">Transcription</keyword>
<feature type="domain" description="HTH iclR-type" evidence="4">
    <location>
        <begin position="4"/>
        <end position="66"/>
    </location>
</feature>
<evidence type="ECO:0000313" key="6">
    <source>
        <dbReference type="EMBL" id="PKR89942.1"/>
    </source>
</evidence>
<dbReference type="Gene3D" id="3.30.450.40">
    <property type="match status" value="1"/>
</dbReference>
<dbReference type="Pfam" id="PF01614">
    <property type="entry name" value="IclR_C"/>
    <property type="match status" value="1"/>
</dbReference>
<keyword evidence="7" id="KW-1185">Reference proteome</keyword>
<evidence type="ECO:0000256" key="3">
    <source>
        <dbReference type="ARBA" id="ARBA00023163"/>
    </source>
</evidence>
<dbReference type="Pfam" id="PF09339">
    <property type="entry name" value="HTH_IclR"/>
    <property type="match status" value="1"/>
</dbReference>
<keyword evidence="1" id="KW-0805">Transcription regulation</keyword>
<dbReference type="SUPFAM" id="SSF55781">
    <property type="entry name" value="GAF domain-like"/>
    <property type="match status" value="1"/>
</dbReference>
<dbReference type="EMBL" id="PJNW01000003">
    <property type="protein sequence ID" value="PKR89942.1"/>
    <property type="molecule type" value="Genomic_DNA"/>
</dbReference>
<dbReference type="AlphaFoldDB" id="A0A1I4S547"/>
<dbReference type="FunFam" id="1.10.10.10:FF:000056">
    <property type="entry name" value="IclR family transcriptional regulator"/>
    <property type="match status" value="1"/>
</dbReference>
<evidence type="ECO:0000259" key="5">
    <source>
        <dbReference type="PROSITE" id="PS51078"/>
    </source>
</evidence>